<feature type="domain" description="Flagellar hook protein FlgE/F/G-like D1" evidence="7">
    <location>
        <begin position="129"/>
        <end position="220"/>
    </location>
</feature>
<name>A0A7W9W0A6_9FIRM</name>
<dbReference type="PANTHER" id="PTHR30435:SF1">
    <property type="entry name" value="FLAGELLAR HOOK PROTEIN FLGE"/>
    <property type="match status" value="1"/>
</dbReference>
<evidence type="ECO:0000256" key="2">
    <source>
        <dbReference type="ARBA" id="ARBA00009677"/>
    </source>
</evidence>
<evidence type="ECO:0000259" key="7">
    <source>
        <dbReference type="Pfam" id="PF22692"/>
    </source>
</evidence>
<dbReference type="SUPFAM" id="SSF117143">
    <property type="entry name" value="Flagellar hook protein flgE"/>
    <property type="match status" value="1"/>
</dbReference>
<dbReference type="Pfam" id="PF00460">
    <property type="entry name" value="Flg_bb_rod"/>
    <property type="match status" value="1"/>
</dbReference>
<dbReference type="InterPro" id="IPR020013">
    <property type="entry name" value="Flagellar_FlgE/F/G"/>
</dbReference>
<dbReference type="GO" id="GO:0009424">
    <property type="term" value="C:bacterial-type flagellum hook"/>
    <property type="evidence" value="ECO:0007669"/>
    <property type="project" value="TreeGrafter"/>
</dbReference>
<dbReference type="InterPro" id="IPR001444">
    <property type="entry name" value="Flag_bb_rod_N"/>
</dbReference>
<dbReference type="Proteomes" id="UP000775770">
    <property type="component" value="Unassembled WGS sequence"/>
</dbReference>
<comment type="caution">
    <text evidence="8">The sequence shown here is derived from an EMBL/GenBank/DDBJ whole genome shotgun (WGS) entry which is preliminary data.</text>
</comment>
<dbReference type="EMBL" id="JACHHH010000002">
    <property type="protein sequence ID" value="MBB6040671.1"/>
    <property type="molecule type" value="Genomic_DNA"/>
</dbReference>
<dbReference type="InterPro" id="IPR053967">
    <property type="entry name" value="LlgE_F_G-like_D1"/>
</dbReference>
<dbReference type="InterPro" id="IPR037925">
    <property type="entry name" value="FlgE/F/G-like"/>
</dbReference>
<dbReference type="InterPro" id="IPR010930">
    <property type="entry name" value="Flg_bb/hook_C_dom"/>
</dbReference>
<comment type="function">
    <text evidence="4">A flexible structure which links the flagellar filament to the drive apparatus in the basal body.</text>
</comment>
<feature type="domain" description="Flagellar basal-body/hook protein C-terminal" evidence="6">
    <location>
        <begin position="293"/>
        <end position="337"/>
    </location>
</feature>
<dbReference type="GO" id="GO:0005829">
    <property type="term" value="C:cytosol"/>
    <property type="evidence" value="ECO:0007669"/>
    <property type="project" value="TreeGrafter"/>
</dbReference>
<evidence type="ECO:0000256" key="4">
    <source>
        <dbReference type="RuleBase" id="RU362116"/>
    </source>
</evidence>
<dbReference type="EMBL" id="JABZRA010000011">
    <property type="protein sequence ID" value="MBF1272098.1"/>
    <property type="molecule type" value="Genomic_DNA"/>
</dbReference>
<dbReference type="GO" id="GO:0071978">
    <property type="term" value="P:bacterial-type flagellum-dependent swarming motility"/>
    <property type="evidence" value="ECO:0007669"/>
    <property type="project" value="TreeGrafter"/>
</dbReference>
<dbReference type="Pfam" id="PF22692">
    <property type="entry name" value="LlgE_F_G_D1"/>
    <property type="match status" value="1"/>
</dbReference>
<dbReference type="NCBIfam" id="TIGR03506">
    <property type="entry name" value="FlgEFG_subfam"/>
    <property type="match status" value="2"/>
</dbReference>
<evidence type="ECO:0000313" key="8">
    <source>
        <dbReference type="EMBL" id="MBB6040671.1"/>
    </source>
</evidence>
<reference evidence="9" key="1">
    <citation type="submission" date="2020-04" db="EMBL/GenBank/DDBJ databases">
        <title>Deep metagenomics examines the oral microbiome during advanced dental caries in children, revealing novel taxa and co-occurrences with host molecules.</title>
        <authorList>
            <person name="Baker J.L."/>
            <person name="Morton J.T."/>
            <person name="Dinis M."/>
            <person name="Alvarez R."/>
            <person name="Tran N.C."/>
            <person name="Knight R."/>
            <person name="Edlund A."/>
        </authorList>
    </citation>
    <scope>NUCLEOTIDE SEQUENCE</scope>
    <source>
        <strain evidence="9">JCVI_38_bin.19</strain>
    </source>
</reference>
<comment type="subcellular location">
    <subcellularLocation>
        <location evidence="1 4">Bacterial flagellum basal body</location>
    </subcellularLocation>
</comment>
<keyword evidence="8" id="KW-0966">Cell projection</keyword>
<evidence type="ECO:0000256" key="3">
    <source>
        <dbReference type="ARBA" id="ARBA00023143"/>
    </source>
</evidence>
<dbReference type="PANTHER" id="PTHR30435">
    <property type="entry name" value="FLAGELLAR PROTEIN"/>
    <property type="match status" value="1"/>
</dbReference>
<evidence type="ECO:0000259" key="5">
    <source>
        <dbReference type="Pfam" id="PF00460"/>
    </source>
</evidence>
<protein>
    <recommendedName>
        <fullName evidence="4">Flagellar hook protein FlgE</fullName>
    </recommendedName>
</protein>
<dbReference type="Pfam" id="PF06429">
    <property type="entry name" value="Flg_bbr_C"/>
    <property type="match status" value="1"/>
</dbReference>
<evidence type="ECO:0000313" key="9">
    <source>
        <dbReference type="EMBL" id="MBF1272098.1"/>
    </source>
</evidence>
<dbReference type="GO" id="GO:0009425">
    <property type="term" value="C:bacterial-type flagellum basal body"/>
    <property type="evidence" value="ECO:0007669"/>
    <property type="project" value="UniProtKB-SubCell"/>
</dbReference>
<organism evidence="8 10">
    <name type="scientific">Oribacterium sinus</name>
    <dbReference type="NCBI Taxonomy" id="237576"/>
    <lineage>
        <taxon>Bacteria</taxon>
        <taxon>Bacillati</taxon>
        <taxon>Bacillota</taxon>
        <taxon>Clostridia</taxon>
        <taxon>Lachnospirales</taxon>
        <taxon>Lachnospiraceae</taxon>
        <taxon>Oribacterium</taxon>
    </lineage>
</organism>
<feature type="domain" description="Flagellar basal body rod protein N-terminal" evidence="5">
    <location>
        <begin position="5"/>
        <end position="35"/>
    </location>
</feature>
<gene>
    <name evidence="8" type="ORF">HNQ46_000634</name>
    <name evidence="9" type="ORF">HXM90_01560</name>
</gene>
<comment type="similarity">
    <text evidence="2 4">Belongs to the flagella basal body rod proteins family.</text>
</comment>
<keyword evidence="8" id="KW-0282">Flagellum</keyword>
<keyword evidence="8" id="KW-0969">Cilium</keyword>
<accession>A0A7W9W0A6</accession>
<dbReference type="RefSeq" id="WP_183682869.1">
    <property type="nucleotide sequence ID" value="NZ_CAUQIH010000015.1"/>
</dbReference>
<proteinExistence type="inferred from homology"/>
<sequence>MLRAMDSAVAGLRAHQNKLDVIGNNIANVNTFGFKSQGYSFKDTMYQTSSTSSGGKQEASGNATIGGANPAQYGYGSLTGSIATDFTSSTPSYVGGFNASINGSGFFVTSASNKEVTLDPANTKTTTAEMKKNNFAYTRVGQFSVDANGYIVDANHNFVYGFQPDSLTEPTKYGDGGKKLVALRAPAADNTGAVALTGSPVFTGFAAQLKSVEIGADGIVKGIIDNKTPGTGGAPAQVTSTSIVLGKVAVASFQNQEGLTKAGNNTFNAGVGDNTGYISATMPGEGSTPTLMAGYLEASNVDLAKEFSDMITTQRGFQANSKIITVSDEVLQELVNMKR</sequence>
<dbReference type="AlphaFoldDB" id="A0A7W9W0A6"/>
<keyword evidence="3 4" id="KW-0975">Bacterial flagellum</keyword>
<dbReference type="Proteomes" id="UP000522163">
    <property type="component" value="Unassembled WGS sequence"/>
</dbReference>
<dbReference type="GeneID" id="85014192"/>
<evidence type="ECO:0000313" key="10">
    <source>
        <dbReference type="Proteomes" id="UP000522163"/>
    </source>
</evidence>
<reference evidence="8 10" key="2">
    <citation type="submission" date="2020-08" db="EMBL/GenBank/DDBJ databases">
        <title>Genomic Encyclopedia of Type Strains, Phase IV (KMG-IV): sequencing the most valuable type-strain genomes for metagenomic binning, comparative biology and taxonomic classification.</title>
        <authorList>
            <person name="Goeker M."/>
        </authorList>
    </citation>
    <scope>NUCLEOTIDE SEQUENCE [LARGE SCALE GENOMIC DNA]</scope>
    <source>
        <strain evidence="8 10">DSM 17245</strain>
    </source>
</reference>
<evidence type="ECO:0000259" key="6">
    <source>
        <dbReference type="Pfam" id="PF06429"/>
    </source>
</evidence>
<evidence type="ECO:0000256" key="1">
    <source>
        <dbReference type="ARBA" id="ARBA00004117"/>
    </source>
</evidence>